<evidence type="ECO:0000259" key="7">
    <source>
        <dbReference type="Pfam" id="PF01593"/>
    </source>
</evidence>
<comment type="similarity">
    <text evidence="2">Belongs to the tryptophan 2-monooxygenase family.</text>
</comment>
<dbReference type="GO" id="GO:0050361">
    <property type="term" value="F:tryptophan 2-monooxygenase activity"/>
    <property type="evidence" value="ECO:0007669"/>
    <property type="project" value="UniProtKB-EC"/>
</dbReference>
<gene>
    <name evidence="8" type="ORF">roselon_02790</name>
</gene>
<evidence type="ECO:0000256" key="5">
    <source>
        <dbReference type="ARBA" id="ARBA00023070"/>
    </source>
</evidence>
<dbReference type="STRING" id="1294273.roselon_02790"/>
<comment type="pathway">
    <text evidence="1">Plant hormone metabolism; auxin biosynthesis.</text>
</comment>
<dbReference type="Gene3D" id="3.90.660.10">
    <property type="match status" value="1"/>
</dbReference>
<organism evidence="8 9">
    <name type="scientific">Roseicyclus elongatus DSM 19469</name>
    <dbReference type="NCBI Taxonomy" id="1294273"/>
    <lineage>
        <taxon>Bacteria</taxon>
        <taxon>Pseudomonadati</taxon>
        <taxon>Pseudomonadota</taxon>
        <taxon>Alphaproteobacteria</taxon>
        <taxon>Rhodobacterales</taxon>
        <taxon>Roseobacteraceae</taxon>
        <taxon>Roseicyclus</taxon>
    </lineage>
</organism>
<reference evidence="8 9" key="1">
    <citation type="submission" date="2013-03" db="EMBL/GenBank/DDBJ databases">
        <authorList>
            <person name="Fiebig A."/>
            <person name="Goeker M."/>
            <person name="Klenk H.-P.P."/>
        </authorList>
    </citation>
    <scope>NUCLEOTIDE SEQUENCE [LARGE SCALE GENOMIC DNA]</scope>
    <source>
        <strain evidence="9">DSM 19469</strain>
    </source>
</reference>
<keyword evidence="8" id="KW-0503">Monooxygenase</keyword>
<dbReference type="SUPFAM" id="SSF51905">
    <property type="entry name" value="FAD/NAD(P)-binding domain"/>
    <property type="match status" value="1"/>
</dbReference>
<feature type="domain" description="Amine oxidase" evidence="7">
    <location>
        <begin position="14"/>
        <end position="204"/>
    </location>
</feature>
<dbReference type="GO" id="GO:0001716">
    <property type="term" value="F:L-amino-acid oxidase activity"/>
    <property type="evidence" value="ECO:0007669"/>
    <property type="project" value="TreeGrafter"/>
</dbReference>
<evidence type="ECO:0000256" key="3">
    <source>
        <dbReference type="ARBA" id="ARBA00012535"/>
    </source>
</evidence>
<dbReference type="InterPro" id="IPR050281">
    <property type="entry name" value="Flavin_monoamine_oxidase"/>
</dbReference>
<dbReference type="InterPro" id="IPR036188">
    <property type="entry name" value="FAD/NAD-bd_sf"/>
</dbReference>
<dbReference type="Pfam" id="PF01593">
    <property type="entry name" value="Amino_oxidase"/>
    <property type="match status" value="1"/>
</dbReference>
<dbReference type="EC" id="1.13.12.3" evidence="3"/>
<evidence type="ECO:0000256" key="4">
    <source>
        <dbReference type="ARBA" id="ARBA00017871"/>
    </source>
</evidence>
<evidence type="ECO:0000256" key="1">
    <source>
        <dbReference type="ARBA" id="ARBA00004814"/>
    </source>
</evidence>
<dbReference type="GO" id="GO:0009063">
    <property type="term" value="P:amino acid catabolic process"/>
    <property type="evidence" value="ECO:0007669"/>
    <property type="project" value="TreeGrafter"/>
</dbReference>
<sequence length="225" mass="25125">MTVEYDASDGAGSDIRRATADWCVCTIPFSVLSQLEVDVSADMRAAMRELHYHESVKAGLQMRRRFWESDHAIYGGITFTDLPIAEIGYPSNEMHSSGPGVLLGGYIYGPQAYAYNSMSPDERLESILSQVEQIHPEAREEFDTGVVLSWHRVPWMLGCYSNWDERGESYRAAARVDRRIVCAGEHLSYLPGWQEGSILSALDAIRRLHEVAASGLYSTQQGDGQ</sequence>
<dbReference type="HOGENOM" id="CLU_1229123_0_0_5"/>
<dbReference type="InterPro" id="IPR002937">
    <property type="entry name" value="Amino_oxidase"/>
</dbReference>
<evidence type="ECO:0000313" key="9">
    <source>
        <dbReference type="Proteomes" id="UP000019593"/>
    </source>
</evidence>
<dbReference type="Gene3D" id="3.50.50.60">
    <property type="entry name" value="FAD/NAD(P)-binding domain"/>
    <property type="match status" value="1"/>
</dbReference>
<comment type="catalytic activity">
    <reaction evidence="6">
        <text>L-tryptophan + O2 = indole-3-acetamide + CO2 + H2O</text>
        <dbReference type="Rhea" id="RHEA:16165"/>
        <dbReference type="ChEBI" id="CHEBI:15377"/>
        <dbReference type="ChEBI" id="CHEBI:15379"/>
        <dbReference type="ChEBI" id="CHEBI:16031"/>
        <dbReference type="ChEBI" id="CHEBI:16526"/>
        <dbReference type="ChEBI" id="CHEBI:57912"/>
        <dbReference type="EC" id="1.13.12.3"/>
    </reaction>
</comment>
<dbReference type="eggNOG" id="COG1231">
    <property type="taxonomic scope" value="Bacteria"/>
</dbReference>
<protein>
    <recommendedName>
        <fullName evidence="4">Tryptophan 2-monooxygenase</fullName>
        <ecNumber evidence="3">1.13.12.3</ecNumber>
    </recommendedName>
</protein>
<dbReference type="GO" id="GO:0009851">
    <property type="term" value="P:auxin biosynthetic process"/>
    <property type="evidence" value="ECO:0007669"/>
    <property type="project" value="UniProtKB-KW"/>
</dbReference>
<keyword evidence="5" id="KW-0073">Auxin biosynthesis</keyword>
<accession>W8RV02</accession>
<dbReference type="KEGG" id="red:roselon_02790"/>
<evidence type="ECO:0000313" key="8">
    <source>
        <dbReference type="EMBL" id="AHM05088.1"/>
    </source>
</evidence>
<dbReference type="PANTHER" id="PTHR10742">
    <property type="entry name" value="FLAVIN MONOAMINE OXIDASE"/>
    <property type="match status" value="1"/>
</dbReference>
<dbReference type="Proteomes" id="UP000019593">
    <property type="component" value="Chromosome"/>
</dbReference>
<name>W8RV02_9RHOB</name>
<evidence type="ECO:0000256" key="6">
    <source>
        <dbReference type="ARBA" id="ARBA00047321"/>
    </source>
</evidence>
<evidence type="ECO:0000256" key="2">
    <source>
        <dbReference type="ARBA" id="ARBA00005833"/>
    </source>
</evidence>
<dbReference type="EMBL" id="CP004372">
    <property type="protein sequence ID" value="AHM05088.1"/>
    <property type="molecule type" value="Genomic_DNA"/>
</dbReference>
<keyword evidence="8" id="KW-0560">Oxidoreductase</keyword>
<dbReference type="PATRIC" id="fig|1294273.3.peg.2753"/>
<proteinExistence type="inferred from homology"/>
<dbReference type="PANTHER" id="PTHR10742:SF342">
    <property type="entry name" value="AMINE OXIDASE"/>
    <property type="match status" value="1"/>
</dbReference>
<keyword evidence="9" id="KW-1185">Reference proteome</keyword>
<dbReference type="SUPFAM" id="SSF54373">
    <property type="entry name" value="FAD-linked reductases, C-terminal domain"/>
    <property type="match status" value="1"/>
</dbReference>
<dbReference type="AlphaFoldDB" id="W8RV02"/>